<dbReference type="GO" id="GO:0008776">
    <property type="term" value="F:acetate kinase activity"/>
    <property type="evidence" value="ECO:0007669"/>
    <property type="project" value="TreeGrafter"/>
</dbReference>
<dbReference type="CDD" id="cd24011">
    <property type="entry name" value="ASKHA_NBD_BK"/>
    <property type="match status" value="1"/>
</dbReference>
<evidence type="ECO:0000313" key="12">
    <source>
        <dbReference type="Proteomes" id="UP000192569"/>
    </source>
</evidence>
<dbReference type="InterPro" id="IPR023865">
    <property type="entry name" value="Aliphatic_acid_kinase_CS"/>
</dbReference>
<dbReference type="SUPFAM" id="SSF53067">
    <property type="entry name" value="Actin-like ATPase domain"/>
    <property type="match status" value="2"/>
</dbReference>
<sequence length="374" mass="40943">MKVLGLHINCEVWWVYRKGPFRIVAINLGSTSTKIAIYEDETPLYEGVKRHSYEELAKVGQNINEQHIFRYLHVRELLTTSGVDLSNLSAVVARGGLFKPVEGGVYLVNERVLQDAIVGVQGNHISNVAVLVAKDIAERYGVPCFFVDPPCVDELEPIARFSGVPELPRTSIFHALNLRAVARRVAKDKNTSVEYLNLILAHLGGGISVAASRAGRFIDVTNALEEGPFSPERAGSVPVLKLVELCYSGRFTKEEIKQRLVGKGGLVAYLGTNDISEVEKRALSGDGEAELILKAMAYQIAKEIGSMSCALSGKVDYIVLTGGIAHSTLVTASIIERVQWIAETLVYPGEEELRALVEGALRVLRGEETPKLYE</sequence>
<evidence type="ECO:0000256" key="9">
    <source>
        <dbReference type="HAMAP-Rule" id="MF_00542"/>
    </source>
</evidence>
<dbReference type="NCBIfam" id="TIGR02707">
    <property type="entry name" value="butyr_kinase"/>
    <property type="match status" value="1"/>
</dbReference>
<dbReference type="PIRSF" id="PIRSF036458">
    <property type="entry name" value="Butyrate_kin"/>
    <property type="match status" value="1"/>
</dbReference>
<keyword evidence="4 9" id="KW-0808">Transferase</keyword>
<dbReference type="Gene3D" id="3.30.420.40">
    <property type="match status" value="2"/>
</dbReference>
<comment type="catalytic activity">
    <reaction evidence="8 9">
        <text>butanoate + ATP = butanoyl phosphate + ADP</text>
        <dbReference type="Rhea" id="RHEA:13585"/>
        <dbReference type="ChEBI" id="CHEBI:17968"/>
        <dbReference type="ChEBI" id="CHEBI:30616"/>
        <dbReference type="ChEBI" id="CHEBI:58079"/>
        <dbReference type="ChEBI" id="CHEBI:456216"/>
        <dbReference type="EC" id="2.7.2.7"/>
    </reaction>
</comment>
<evidence type="ECO:0000256" key="6">
    <source>
        <dbReference type="ARBA" id="ARBA00022777"/>
    </source>
</evidence>
<dbReference type="PANTHER" id="PTHR21060:SF3">
    <property type="entry name" value="BUTYRATE KINASE 2-RELATED"/>
    <property type="match status" value="1"/>
</dbReference>
<dbReference type="RefSeq" id="WP_084664784.1">
    <property type="nucleotide sequence ID" value="NZ_LT838272.1"/>
</dbReference>
<keyword evidence="7 9" id="KW-0067">ATP-binding</keyword>
<dbReference type="InterPro" id="IPR000890">
    <property type="entry name" value="Aliphatic_acid_kin_short-chain"/>
</dbReference>
<dbReference type="EC" id="2.7.2.7" evidence="9"/>
<reference evidence="11 12" key="1">
    <citation type="submission" date="2017-04" db="EMBL/GenBank/DDBJ databases">
        <authorList>
            <person name="Afonso C.L."/>
            <person name="Miller P.J."/>
            <person name="Scott M.A."/>
            <person name="Spackman E."/>
            <person name="Goraichik I."/>
            <person name="Dimitrov K.M."/>
            <person name="Suarez D.L."/>
            <person name="Swayne D.E."/>
        </authorList>
    </citation>
    <scope>NUCLEOTIDE SEQUENCE [LARGE SCALE GENOMIC DNA]</scope>
    <source>
        <strain evidence="11 12">ToBE</strain>
    </source>
</reference>
<comment type="subcellular location">
    <subcellularLocation>
        <location evidence="1 9">Cytoplasm</location>
    </subcellularLocation>
</comment>
<evidence type="ECO:0000256" key="5">
    <source>
        <dbReference type="ARBA" id="ARBA00022741"/>
    </source>
</evidence>
<dbReference type="PANTHER" id="PTHR21060">
    <property type="entry name" value="ACETATE KINASE"/>
    <property type="match status" value="1"/>
</dbReference>
<evidence type="ECO:0000256" key="3">
    <source>
        <dbReference type="ARBA" id="ARBA00022490"/>
    </source>
</evidence>
<evidence type="ECO:0000256" key="4">
    <source>
        <dbReference type="ARBA" id="ARBA00022679"/>
    </source>
</evidence>
<dbReference type="OrthoDB" id="9771859at2"/>
<organism evidence="11 12">
    <name type="scientific">Thermanaeromonas toyohensis ToBE</name>
    <dbReference type="NCBI Taxonomy" id="698762"/>
    <lineage>
        <taxon>Bacteria</taxon>
        <taxon>Bacillati</taxon>
        <taxon>Bacillota</taxon>
        <taxon>Clostridia</taxon>
        <taxon>Neomoorellales</taxon>
        <taxon>Neomoorellaceae</taxon>
        <taxon>Thermanaeromonas</taxon>
    </lineage>
</organism>
<dbReference type="EMBL" id="LT838272">
    <property type="protein sequence ID" value="SMB95281.1"/>
    <property type="molecule type" value="Genomic_DNA"/>
</dbReference>
<keyword evidence="6 9" id="KW-0418">Kinase</keyword>
<comment type="similarity">
    <text evidence="2 9 10">Belongs to the acetokinase family.</text>
</comment>
<dbReference type="InterPro" id="IPR043129">
    <property type="entry name" value="ATPase_NBD"/>
</dbReference>
<dbReference type="STRING" id="698762.SAMN00808754_1203"/>
<evidence type="ECO:0000256" key="10">
    <source>
        <dbReference type="RuleBase" id="RU003835"/>
    </source>
</evidence>
<dbReference type="GO" id="GO:0047761">
    <property type="term" value="F:butyrate kinase activity"/>
    <property type="evidence" value="ECO:0007669"/>
    <property type="project" value="UniProtKB-UniRule"/>
</dbReference>
<dbReference type="PRINTS" id="PR00471">
    <property type="entry name" value="ACETATEKNASE"/>
</dbReference>
<keyword evidence="12" id="KW-1185">Reference proteome</keyword>
<name>A0A1W1VQC2_9FIRM</name>
<dbReference type="PROSITE" id="PS01075">
    <property type="entry name" value="ACETATE_KINASE_1"/>
    <property type="match status" value="1"/>
</dbReference>
<dbReference type="Pfam" id="PF00871">
    <property type="entry name" value="Acetate_kinase"/>
    <property type="match status" value="1"/>
</dbReference>
<evidence type="ECO:0000256" key="2">
    <source>
        <dbReference type="ARBA" id="ARBA00008748"/>
    </source>
</evidence>
<dbReference type="PROSITE" id="PS01076">
    <property type="entry name" value="ACETATE_KINASE_2"/>
    <property type="match status" value="1"/>
</dbReference>
<evidence type="ECO:0000313" key="11">
    <source>
        <dbReference type="EMBL" id="SMB95281.1"/>
    </source>
</evidence>
<dbReference type="GO" id="GO:0005737">
    <property type="term" value="C:cytoplasm"/>
    <property type="evidence" value="ECO:0007669"/>
    <property type="project" value="UniProtKB-SubCell"/>
</dbReference>
<dbReference type="InterPro" id="IPR011245">
    <property type="entry name" value="Butyrate_kin"/>
</dbReference>
<evidence type="ECO:0000256" key="1">
    <source>
        <dbReference type="ARBA" id="ARBA00004496"/>
    </source>
</evidence>
<dbReference type="AlphaFoldDB" id="A0A1W1VQC2"/>
<keyword evidence="5 9" id="KW-0547">Nucleotide-binding</keyword>
<dbReference type="GO" id="GO:0005524">
    <property type="term" value="F:ATP binding"/>
    <property type="evidence" value="ECO:0007669"/>
    <property type="project" value="UniProtKB-KW"/>
</dbReference>
<dbReference type="GO" id="GO:0006083">
    <property type="term" value="P:acetate metabolic process"/>
    <property type="evidence" value="ECO:0007669"/>
    <property type="project" value="TreeGrafter"/>
</dbReference>
<evidence type="ECO:0000256" key="8">
    <source>
        <dbReference type="ARBA" id="ARBA00048596"/>
    </source>
</evidence>
<protein>
    <recommendedName>
        <fullName evidence="9">Probable butyrate kinase</fullName>
        <shortName evidence="9">BK</shortName>
        <ecNumber evidence="9">2.7.2.7</ecNumber>
    </recommendedName>
    <alternativeName>
        <fullName evidence="9">Branched-chain carboxylic acid kinase</fullName>
    </alternativeName>
</protein>
<proteinExistence type="inferred from homology"/>
<dbReference type="Proteomes" id="UP000192569">
    <property type="component" value="Chromosome I"/>
</dbReference>
<dbReference type="NCBIfam" id="NF002834">
    <property type="entry name" value="PRK03011.1-5"/>
    <property type="match status" value="1"/>
</dbReference>
<gene>
    <name evidence="9" type="primary">buk</name>
    <name evidence="11" type="ORF">SAMN00808754_1203</name>
</gene>
<dbReference type="HAMAP" id="MF_00542">
    <property type="entry name" value="Butyrate_kinase"/>
    <property type="match status" value="1"/>
</dbReference>
<accession>A0A1W1VQC2</accession>
<evidence type="ECO:0000256" key="7">
    <source>
        <dbReference type="ARBA" id="ARBA00022840"/>
    </source>
</evidence>
<keyword evidence="3 9" id="KW-0963">Cytoplasm</keyword>